<dbReference type="GO" id="GO:0006950">
    <property type="term" value="P:response to stress"/>
    <property type="evidence" value="ECO:0007669"/>
    <property type="project" value="TreeGrafter"/>
</dbReference>
<evidence type="ECO:0000256" key="3">
    <source>
        <dbReference type="ARBA" id="ARBA00023163"/>
    </source>
</evidence>
<dbReference type="PANTHER" id="PTHR33164:SF43">
    <property type="entry name" value="HTH-TYPE TRANSCRIPTIONAL REPRESSOR YETL"/>
    <property type="match status" value="1"/>
</dbReference>
<keyword evidence="6" id="KW-1185">Reference proteome</keyword>
<evidence type="ECO:0000256" key="2">
    <source>
        <dbReference type="ARBA" id="ARBA00023125"/>
    </source>
</evidence>
<keyword evidence="2 5" id="KW-0238">DNA-binding</keyword>
<evidence type="ECO:0000259" key="4">
    <source>
        <dbReference type="PROSITE" id="PS50995"/>
    </source>
</evidence>
<evidence type="ECO:0000313" key="6">
    <source>
        <dbReference type="Proteomes" id="UP000198867"/>
    </source>
</evidence>
<dbReference type="STRING" id="995034.SAMN05216219_1743"/>
<dbReference type="SUPFAM" id="SSF46785">
    <property type="entry name" value="Winged helix' DNA-binding domain"/>
    <property type="match status" value="1"/>
</dbReference>
<evidence type="ECO:0000256" key="1">
    <source>
        <dbReference type="ARBA" id="ARBA00023015"/>
    </source>
</evidence>
<feature type="domain" description="HTH marR-type" evidence="4">
    <location>
        <begin position="23"/>
        <end position="163"/>
    </location>
</feature>
<dbReference type="PANTHER" id="PTHR33164">
    <property type="entry name" value="TRANSCRIPTIONAL REGULATOR, MARR FAMILY"/>
    <property type="match status" value="1"/>
</dbReference>
<proteinExistence type="predicted"/>
<dbReference type="InterPro" id="IPR036390">
    <property type="entry name" value="WH_DNA-bd_sf"/>
</dbReference>
<dbReference type="PROSITE" id="PS50995">
    <property type="entry name" value="HTH_MARR_2"/>
    <property type="match status" value="1"/>
</dbReference>
<dbReference type="InterPro" id="IPR036388">
    <property type="entry name" value="WH-like_DNA-bd_sf"/>
</dbReference>
<dbReference type="Gene3D" id="1.10.10.10">
    <property type="entry name" value="Winged helix-like DNA-binding domain superfamily/Winged helix DNA-binding domain"/>
    <property type="match status" value="1"/>
</dbReference>
<gene>
    <name evidence="5" type="ORF">SAMN05216219_1743</name>
</gene>
<name>A0A1I5B5E5_9MICO</name>
<dbReference type="Proteomes" id="UP000198867">
    <property type="component" value="Unassembled WGS sequence"/>
</dbReference>
<protein>
    <submittedName>
        <fullName evidence="5">DNA-binding transcriptional regulator, MarR family</fullName>
    </submittedName>
</protein>
<dbReference type="Pfam" id="PF12802">
    <property type="entry name" value="MarR_2"/>
    <property type="match status" value="1"/>
</dbReference>
<dbReference type="PROSITE" id="PS01117">
    <property type="entry name" value="HTH_MARR_1"/>
    <property type="match status" value="1"/>
</dbReference>
<dbReference type="RefSeq" id="WP_090710587.1">
    <property type="nucleotide sequence ID" value="NZ_FOVM01000004.1"/>
</dbReference>
<accession>A0A1I5B5E5</accession>
<organism evidence="5 6">
    <name type="scientific">Mycetocola miduiensis</name>
    <dbReference type="NCBI Taxonomy" id="995034"/>
    <lineage>
        <taxon>Bacteria</taxon>
        <taxon>Bacillati</taxon>
        <taxon>Actinomycetota</taxon>
        <taxon>Actinomycetes</taxon>
        <taxon>Micrococcales</taxon>
        <taxon>Microbacteriaceae</taxon>
        <taxon>Mycetocola</taxon>
    </lineage>
</organism>
<keyword evidence="1" id="KW-0805">Transcription regulation</keyword>
<dbReference type="EMBL" id="FOVM01000004">
    <property type="protein sequence ID" value="SFN69914.1"/>
    <property type="molecule type" value="Genomic_DNA"/>
</dbReference>
<dbReference type="SMART" id="SM00347">
    <property type="entry name" value="HTH_MARR"/>
    <property type="match status" value="1"/>
</dbReference>
<evidence type="ECO:0000313" key="5">
    <source>
        <dbReference type="EMBL" id="SFN69914.1"/>
    </source>
</evidence>
<dbReference type="InterPro" id="IPR000835">
    <property type="entry name" value="HTH_MarR-typ"/>
</dbReference>
<dbReference type="AlphaFoldDB" id="A0A1I5B5E5"/>
<dbReference type="InterPro" id="IPR039422">
    <property type="entry name" value="MarR/SlyA-like"/>
</dbReference>
<dbReference type="GO" id="GO:0003700">
    <property type="term" value="F:DNA-binding transcription factor activity"/>
    <property type="evidence" value="ECO:0007669"/>
    <property type="project" value="InterPro"/>
</dbReference>
<keyword evidence="3" id="KW-0804">Transcription</keyword>
<reference evidence="6" key="1">
    <citation type="submission" date="2016-10" db="EMBL/GenBank/DDBJ databases">
        <authorList>
            <person name="Varghese N."/>
            <person name="Submissions S."/>
        </authorList>
    </citation>
    <scope>NUCLEOTIDE SEQUENCE [LARGE SCALE GENOMIC DNA]</scope>
    <source>
        <strain evidence="6">CGMCC 1.11101</strain>
    </source>
</reference>
<dbReference type="GO" id="GO:0003677">
    <property type="term" value="F:DNA binding"/>
    <property type="evidence" value="ECO:0007669"/>
    <property type="project" value="UniProtKB-KW"/>
</dbReference>
<dbReference type="InterPro" id="IPR023187">
    <property type="entry name" value="Tscrpt_reg_MarR-type_CS"/>
</dbReference>
<sequence>MPLNVVRHEAEHLYAREPRRASALGAIQAVLRLHRAEEVSIEKVRKASGLTKNEFHAMRYLLQAQREQREMGPKDLIVMLGLSSASVTKVVDNLLELGHLDRAPHKTDRRAWILRPTEAGANNIEESYGNFHQSVVEAMEALSPADAAIVEKAISTVIDRLESADRE</sequence>